<comment type="caution">
    <text evidence="2">The sequence shown here is derived from an EMBL/GenBank/DDBJ whole genome shotgun (WGS) entry which is preliminary data.</text>
</comment>
<keyword evidence="1" id="KW-0472">Membrane</keyword>
<name>A0ABW5ZBS2_9FLAO</name>
<feature type="transmembrane region" description="Helical" evidence="1">
    <location>
        <begin position="155"/>
        <end position="176"/>
    </location>
</feature>
<keyword evidence="1" id="KW-1133">Transmembrane helix</keyword>
<feature type="transmembrane region" description="Helical" evidence="1">
    <location>
        <begin position="88"/>
        <end position="114"/>
    </location>
</feature>
<accession>A0ABW5ZBS2</accession>
<gene>
    <name evidence="2" type="ORF">ACFSX9_15115</name>
</gene>
<evidence type="ECO:0000313" key="2">
    <source>
        <dbReference type="EMBL" id="MFD2910062.1"/>
    </source>
</evidence>
<dbReference type="Proteomes" id="UP001597549">
    <property type="component" value="Unassembled WGS sequence"/>
</dbReference>
<sequence>MNRIIKIILSDILKNKIVIVYTLILAVLSWSSFAMEDNSAKGMLTVLNVILFTVPLVAILFSTIYIYNSSEFIELLVSQPIKRSKIWISLFISLMLSLVISFFIGSGIPLLIYAPDFNGFMMLIIGILITAIFVSLAFFSAIFNRDKARGIGTSIVIWLFFALIFDGLILFLLFQFSDYPIEKPMIFVTSMSPIDLARIQMLLHLDASAMMGYTGALFKEYFGNGIGIAVSLFLLVLWVILPFLISLRKFKTKDL</sequence>
<organism evidence="2 3">
    <name type="scientific">Flavobacterium ardleyense</name>
    <dbReference type="NCBI Taxonomy" id="2038737"/>
    <lineage>
        <taxon>Bacteria</taxon>
        <taxon>Pseudomonadati</taxon>
        <taxon>Bacteroidota</taxon>
        <taxon>Flavobacteriia</taxon>
        <taxon>Flavobacteriales</taxon>
        <taxon>Flavobacteriaceae</taxon>
        <taxon>Flavobacterium</taxon>
    </lineage>
</organism>
<feature type="transmembrane region" description="Helical" evidence="1">
    <location>
        <begin position="12"/>
        <end position="33"/>
    </location>
</feature>
<feature type="transmembrane region" description="Helical" evidence="1">
    <location>
        <begin position="120"/>
        <end position="143"/>
    </location>
</feature>
<reference evidence="3" key="1">
    <citation type="journal article" date="2019" name="Int. J. Syst. Evol. Microbiol.">
        <title>The Global Catalogue of Microorganisms (GCM) 10K type strain sequencing project: providing services to taxonomists for standard genome sequencing and annotation.</title>
        <authorList>
            <consortium name="The Broad Institute Genomics Platform"/>
            <consortium name="The Broad Institute Genome Sequencing Center for Infectious Disease"/>
            <person name="Wu L."/>
            <person name="Ma J."/>
        </authorList>
    </citation>
    <scope>NUCLEOTIDE SEQUENCE [LARGE SCALE GENOMIC DNA]</scope>
    <source>
        <strain evidence="3">KCTC 52644</strain>
    </source>
</reference>
<evidence type="ECO:0000313" key="3">
    <source>
        <dbReference type="Proteomes" id="UP001597549"/>
    </source>
</evidence>
<dbReference type="EMBL" id="JBHUOL010000022">
    <property type="protein sequence ID" value="MFD2910062.1"/>
    <property type="molecule type" value="Genomic_DNA"/>
</dbReference>
<dbReference type="RefSeq" id="WP_379809176.1">
    <property type="nucleotide sequence ID" value="NZ_JBHUOL010000022.1"/>
</dbReference>
<proteinExistence type="predicted"/>
<feature type="transmembrane region" description="Helical" evidence="1">
    <location>
        <begin position="221"/>
        <end position="245"/>
    </location>
</feature>
<dbReference type="Pfam" id="PF12679">
    <property type="entry name" value="ABC2_membrane_2"/>
    <property type="match status" value="1"/>
</dbReference>
<protein>
    <submittedName>
        <fullName evidence="2">ABC transporter permease subunit</fullName>
    </submittedName>
</protein>
<keyword evidence="3" id="KW-1185">Reference proteome</keyword>
<feature type="transmembrane region" description="Helical" evidence="1">
    <location>
        <begin position="45"/>
        <end position="67"/>
    </location>
</feature>
<keyword evidence="1" id="KW-0812">Transmembrane</keyword>
<evidence type="ECO:0000256" key="1">
    <source>
        <dbReference type="SAM" id="Phobius"/>
    </source>
</evidence>